<dbReference type="AlphaFoldDB" id="A0A1G5R2J3"/>
<accession>A0A1G5R2J3</accession>
<evidence type="ECO:0000313" key="1">
    <source>
        <dbReference type="EMBL" id="SCZ68324.1"/>
    </source>
</evidence>
<dbReference type="EMBL" id="FMWD01000020">
    <property type="protein sequence ID" value="SCZ68324.1"/>
    <property type="molecule type" value="Genomic_DNA"/>
</dbReference>
<dbReference type="Proteomes" id="UP000199648">
    <property type="component" value="Unassembled WGS sequence"/>
</dbReference>
<name>A0A1G5R2J3_9GAMM</name>
<protein>
    <submittedName>
        <fullName evidence="1">Uncharacterized protein</fullName>
    </submittedName>
</protein>
<organism evidence="1 2">
    <name type="scientific">Thiohalomonas denitrificans</name>
    <dbReference type="NCBI Taxonomy" id="415747"/>
    <lineage>
        <taxon>Bacteria</taxon>
        <taxon>Pseudomonadati</taxon>
        <taxon>Pseudomonadota</taxon>
        <taxon>Gammaproteobacteria</taxon>
        <taxon>Thiohalomonadales</taxon>
        <taxon>Thiohalomonadaceae</taxon>
        <taxon>Thiohalomonas</taxon>
    </lineage>
</organism>
<feature type="non-terminal residue" evidence="1">
    <location>
        <position position="1"/>
    </location>
</feature>
<proteinExistence type="predicted"/>
<sequence>AVRIRSRRIRAALDKGITIACALRLVLTFLGGSESIAKRATVHELPSSIKGKLTIEWQDRVVNLGLRLENPGTVLVACRSQVSVAGGWERETEITVVEEYAAR</sequence>
<gene>
    <name evidence="1" type="ORF">SAMN03097708_03287</name>
</gene>
<reference evidence="1 2" key="1">
    <citation type="submission" date="2016-10" db="EMBL/GenBank/DDBJ databases">
        <authorList>
            <person name="de Groot N.N."/>
        </authorList>
    </citation>
    <scope>NUCLEOTIDE SEQUENCE [LARGE SCALE GENOMIC DNA]</scope>
    <source>
        <strain evidence="1 2">HLD2</strain>
    </source>
</reference>
<keyword evidence="2" id="KW-1185">Reference proteome</keyword>
<evidence type="ECO:0000313" key="2">
    <source>
        <dbReference type="Proteomes" id="UP000199648"/>
    </source>
</evidence>